<dbReference type="EMBL" id="KV419401">
    <property type="protein sequence ID" value="KZS95559.1"/>
    <property type="molecule type" value="Genomic_DNA"/>
</dbReference>
<accession>A0A164X209</accession>
<evidence type="ECO:0000313" key="3">
    <source>
        <dbReference type="Proteomes" id="UP000076722"/>
    </source>
</evidence>
<feature type="transmembrane region" description="Helical" evidence="1">
    <location>
        <begin position="162"/>
        <end position="181"/>
    </location>
</feature>
<dbReference type="AlphaFoldDB" id="A0A164X209"/>
<gene>
    <name evidence="2" type="ORF">SISNIDRAFT_351779</name>
</gene>
<keyword evidence="1" id="KW-0812">Transmembrane</keyword>
<keyword evidence="1" id="KW-0472">Membrane</keyword>
<proteinExistence type="predicted"/>
<reference evidence="2 3" key="1">
    <citation type="journal article" date="2016" name="Mol. Biol. Evol.">
        <title>Comparative Genomics of Early-Diverging Mushroom-Forming Fungi Provides Insights into the Origins of Lignocellulose Decay Capabilities.</title>
        <authorList>
            <person name="Nagy L.G."/>
            <person name="Riley R."/>
            <person name="Tritt A."/>
            <person name="Adam C."/>
            <person name="Daum C."/>
            <person name="Floudas D."/>
            <person name="Sun H."/>
            <person name="Yadav J.S."/>
            <person name="Pangilinan J."/>
            <person name="Larsson K.H."/>
            <person name="Matsuura K."/>
            <person name="Barry K."/>
            <person name="Labutti K."/>
            <person name="Kuo R."/>
            <person name="Ohm R.A."/>
            <person name="Bhattacharya S.S."/>
            <person name="Shirouzu T."/>
            <person name="Yoshinaga Y."/>
            <person name="Martin F.M."/>
            <person name="Grigoriev I.V."/>
            <person name="Hibbett D.S."/>
        </authorList>
    </citation>
    <scope>NUCLEOTIDE SEQUENCE [LARGE SCALE GENOMIC DNA]</scope>
    <source>
        <strain evidence="2 3">HHB9708</strain>
    </source>
</reference>
<keyword evidence="1" id="KW-1133">Transmembrane helix</keyword>
<organism evidence="2 3">
    <name type="scientific">Sistotremastrum niveocremeum HHB9708</name>
    <dbReference type="NCBI Taxonomy" id="1314777"/>
    <lineage>
        <taxon>Eukaryota</taxon>
        <taxon>Fungi</taxon>
        <taxon>Dikarya</taxon>
        <taxon>Basidiomycota</taxon>
        <taxon>Agaricomycotina</taxon>
        <taxon>Agaricomycetes</taxon>
        <taxon>Sistotremastrales</taxon>
        <taxon>Sistotremastraceae</taxon>
        <taxon>Sertulicium</taxon>
        <taxon>Sertulicium niveocremeum</taxon>
    </lineage>
</organism>
<sequence length="223" mass="24799">MWSSGQSDTEERCSRAEITVWLSCPASGCIPLMQMSSTPDESQQATSANWIQASKYLHSATQSYRNPYGVVAIENMAVGVVELLDSDGTVRQYTMPVVKDSHSYRIITTLTPPAMSRDVIDRRSLVTPGPFQLFAFALLLTAQVGLTFLLVTLLLAKVRRTLSFYNLLVITWVLVPIYLLLFYTKQYDVPQVHSDICAAQAILKHGVDSAFLVALFLLAFEVL</sequence>
<protein>
    <submittedName>
        <fullName evidence="2">Uncharacterized protein</fullName>
    </submittedName>
</protein>
<evidence type="ECO:0000256" key="1">
    <source>
        <dbReference type="SAM" id="Phobius"/>
    </source>
</evidence>
<feature type="transmembrane region" description="Helical" evidence="1">
    <location>
        <begin position="133"/>
        <end position="155"/>
    </location>
</feature>
<name>A0A164X209_9AGAM</name>
<evidence type="ECO:0000313" key="2">
    <source>
        <dbReference type="EMBL" id="KZS95559.1"/>
    </source>
</evidence>
<keyword evidence="3" id="KW-1185">Reference proteome</keyword>
<dbReference type="Proteomes" id="UP000076722">
    <property type="component" value="Unassembled WGS sequence"/>
</dbReference>